<protein>
    <submittedName>
        <fullName evidence="2">Uncharacterized protein</fullName>
    </submittedName>
</protein>
<dbReference type="Proteomes" id="UP000799324">
    <property type="component" value="Unassembled WGS sequence"/>
</dbReference>
<evidence type="ECO:0000256" key="1">
    <source>
        <dbReference type="SAM" id="MobiDB-lite"/>
    </source>
</evidence>
<organism evidence="2 3">
    <name type="scientific">Lophiostoma macrostomum CBS 122681</name>
    <dbReference type="NCBI Taxonomy" id="1314788"/>
    <lineage>
        <taxon>Eukaryota</taxon>
        <taxon>Fungi</taxon>
        <taxon>Dikarya</taxon>
        <taxon>Ascomycota</taxon>
        <taxon>Pezizomycotina</taxon>
        <taxon>Dothideomycetes</taxon>
        <taxon>Pleosporomycetidae</taxon>
        <taxon>Pleosporales</taxon>
        <taxon>Lophiostomataceae</taxon>
        <taxon>Lophiostoma</taxon>
    </lineage>
</organism>
<feature type="region of interest" description="Disordered" evidence="1">
    <location>
        <begin position="129"/>
        <end position="152"/>
    </location>
</feature>
<feature type="region of interest" description="Disordered" evidence="1">
    <location>
        <begin position="88"/>
        <end position="109"/>
    </location>
</feature>
<name>A0A6A6T8J8_9PLEO</name>
<reference evidence="2" key="1">
    <citation type="journal article" date="2020" name="Stud. Mycol.">
        <title>101 Dothideomycetes genomes: a test case for predicting lifestyles and emergence of pathogens.</title>
        <authorList>
            <person name="Haridas S."/>
            <person name="Albert R."/>
            <person name="Binder M."/>
            <person name="Bloem J."/>
            <person name="Labutti K."/>
            <person name="Salamov A."/>
            <person name="Andreopoulos B."/>
            <person name="Baker S."/>
            <person name="Barry K."/>
            <person name="Bills G."/>
            <person name="Bluhm B."/>
            <person name="Cannon C."/>
            <person name="Castanera R."/>
            <person name="Culley D."/>
            <person name="Daum C."/>
            <person name="Ezra D."/>
            <person name="Gonzalez J."/>
            <person name="Henrissat B."/>
            <person name="Kuo A."/>
            <person name="Liang C."/>
            <person name="Lipzen A."/>
            <person name="Lutzoni F."/>
            <person name="Magnuson J."/>
            <person name="Mondo S."/>
            <person name="Nolan M."/>
            <person name="Ohm R."/>
            <person name="Pangilinan J."/>
            <person name="Park H.-J."/>
            <person name="Ramirez L."/>
            <person name="Alfaro M."/>
            <person name="Sun H."/>
            <person name="Tritt A."/>
            <person name="Yoshinaga Y."/>
            <person name="Zwiers L.-H."/>
            <person name="Turgeon B."/>
            <person name="Goodwin S."/>
            <person name="Spatafora J."/>
            <person name="Crous P."/>
            <person name="Grigoriev I."/>
        </authorList>
    </citation>
    <scope>NUCLEOTIDE SEQUENCE</scope>
    <source>
        <strain evidence="2">CBS 122681</strain>
    </source>
</reference>
<proteinExistence type="predicted"/>
<dbReference type="EMBL" id="MU004338">
    <property type="protein sequence ID" value="KAF2656315.1"/>
    <property type="molecule type" value="Genomic_DNA"/>
</dbReference>
<sequence length="152" mass="16678">MIVARLETIMAYKERFAGTTHDAAEDECWHEADVQMQACGRQSASPQPWKWAGCHYTCPGPSVSHADQAKDTAGLWSFTSGHRRRIASLDTHSLEPPEPPSSSHSPPLICSVRLSPPAFVKPFALDTARRASVLRPQSHGPGTRTRLSPRPV</sequence>
<evidence type="ECO:0000313" key="3">
    <source>
        <dbReference type="Proteomes" id="UP000799324"/>
    </source>
</evidence>
<evidence type="ECO:0000313" key="2">
    <source>
        <dbReference type="EMBL" id="KAF2656315.1"/>
    </source>
</evidence>
<keyword evidence="3" id="KW-1185">Reference proteome</keyword>
<accession>A0A6A6T8J8</accession>
<gene>
    <name evidence="2" type="ORF">K491DRAFT_394243</name>
</gene>
<dbReference type="AlphaFoldDB" id="A0A6A6T8J8"/>